<dbReference type="OrthoDB" id="5675912at2"/>
<comment type="caution">
    <text evidence="2">The sequence shown here is derived from an EMBL/GenBank/DDBJ whole genome shotgun (WGS) entry which is preliminary data.</text>
</comment>
<keyword evidence="1" id="KW-0175">Coiled coil</keyword>
<dbReference type="Proteomes" id="UP000190023">
    <property type="component" value="Unassembled WGS sequence"/>
</dbReference>
<evidence type="ECO:0008006" key="4">
    <source>
        <dbReference type="Google" id="ProtNLM"/>
    </source>
</evidence>
<evidence type="ECO:0000256" key="1">
    <source>
        <dbReference type="SAM" id="Coils"/>
    </source>
</evidence>
<sequence>MKLYDISQAYLNIQALLLDPEYEDNEEVLNALDRIEDDFDKKVEQTLFVMRNIEAEIDPIDAEIKRLQAMKKTRKNAIDRIKNRLKANFKATGIEKVQCGLFNVSYREQADNAVELDENLFMANNLDEELVKVKVSPDLTAIKARLKAGESVVGASLVASQVLTIR</sequence>
<protein>
    <recommendedName>
        <fullName evidence="4">Siphovirus Gp157 family protein</fullName>
    </recommendedName>
</protein>
<gene>
    <name evidence="2" type="ORF">B0188_05535</name>
</gene>
<evidence type="ECO:0000313" key="3">
    <source>
        <dbReference type="Proteomes" id="UP000190023"/>
    </source>
</evidence>
<keyword evidence="3" id="KW-1185">Reference proteome</keyword>
<proteinExistence type="predicted"/>
<name>A0A1T0B2I7_9PAST</name>
<dbReference type="AlphaFoldDB" id="A0A1T0B2I7"/>
<dbReference type="STRING" id="123822.B0188_05535"/>
<dbReference type="EMBL" id="MUYB01000021">
    <property type="protein sequence ID" value="OOS04129.1"/>
    <property type="molecule type" value="Genomic_DNA"/>
</dbReference>
<reference evidence="2 3" key="1">
    <citation type="submission" date="2017-02" db="EMBL/GenBank/DDBJ databases">
        <title>Draft genome sequence of Haemophilus felis CCUG 31170 type strain.</title>
        <authorList>
            <person name="Engstrom-Jakobsson H."/>
            <person name="Salva-Serra F."/>
            <person name="Thorell K."/>
            <person name="Gonzales-Siles L."/>
            <person name="Karlsson R."/>
            <person name="Boulund F."/>
            <person name="Engstrand L."/>
            <person name="Kristiansson E."/>
            <person name="Moore E."/>
        </authorList>
    </citation>
    <scope>NUCLEOTIDE SEQUENCE [LARGE SCALE GENOMIC DNA]</scope>
    <source>
        <strain evidence="2 3">CCUG 31170</strain>
    </source>
</reference>
<organism evidence="2 3">
    <name type="scientific">[Haemophilus] felis</name>
    <dbReference type="NCBI Taxonomy" id="123822"/>
    <lineage>
        <taxon>Bacteria</taxon>
        <taxon>Pseudomonadati</taxon>
        <taxon>Pseudomonadota</taxon>
        <taxon>Gammaproteobacteria</taxon>
        <taxon>Pasteurellales</taxon>
        <taxon>Pasteurellaceae</taxon>
    </lineage>
</organism>
<dbReference type="Pfam" id="PF05565">
    <property type="entry name" value="Sipho_Gp157"/>
    <property type="match status" value="1"/>
</dbReference>
<evidence type="ECO:0000313" key="2">
    <source>
        <dbReference type="EMBL" id="OOS04129.1"/>
    </source>
</evidence>
<accession>A0A1T0B2I7</accession>
<dbReference type="InterPro" id="IPR008840">
    <property type="entry name" value="Sipho_Gp157"/>
</dbReference>
<feature type="coiled-coil region" evidence="1">
    <location>
        <begin position="25"/>
        <end position="84"/>
    </location>
</feature>